<proteinExistence type="predicted"/>
<dbReference type="Pfam" id="PF01571">
    <property type="entry name" value="GCV_T"/>
    <property type="match status" value="1"/>
</dbReference>
<dbReference type="OrthoDB" id="9796287at2"/>
<name>A0A1H8AGY4_9PROT</name>
<dbReference type="SUPFAM" id="SSF101790">
    <property type="entry name" value="Aminomethyltransferase beta-barrel domain"/>
    <property type="match status" value="1"/>
</dbReference>
<dbReference type="GO" id="GO:0016226">
    <property type="term" value="P:iron-sulfur cluster assembly"/>
    <property type="evidence" value="ECO:0007669"/>
    <property type="project" value="TreeGrafter"/>
</dbReference>
<dbReference type="PANTHER" id="PTHR22602:SF0">
    <property type="entry name" value="TRANSFERASE CAF17, MITOCHONDRIAL-RELATED"/>
    <property type="match status" value="1"/>
</dbReference>
<dbReference type="Gene3D" id="3.30.70.1630">
    <property type="match status" value="1"/>
</dbReference>
<evidence type="ECO:0000256" key="1">
    <source>
        <dbReference type="PIRSR" id="PIRSR006487-1"/>
    </source>
</evidence>
<gene>
    <name evidence="3" type="ORF">SAMN05216325_101147</name>
</gene>
<dbReference type="PIRSF" id="PIRSF006487">
    <property type="entry name" value="GcvT"/>
    <property type="match status" value="1"/>
</dbReference>
<feature type="domain" description="GCVT N-terminal" evidence="2">
    <location>
        <begin position="29"/>
        <end position="240"/>
    </location>
</feature>
<dbReference type="Gene3D" id="2.40.30.160">
    <property type="match status" value="1"/>
</dbReference>
<dbReference type="InterPro" id="IPR029043">
    <property type="entry name" value="GcvT/YgfZ_C"/>
</dbReference>
<dbReference type="AlphaFoldDB" id="A0A1H8AGY4"/>
<reference evidence="3 4" key="1">
    <citation type="submission" date="2016-10" db="EMBL/GenBank/DDBJ databases">
        <authorList>
            <person name="de Groot N.N."/>
        </authorList>
    </citation>
    <scope>NUCLEOTIDE SEQUENCE [LARGE SCALE GENOMIC DNA]</scope>
    <source>
        <strain evidence="3 4">Nm22</strain>
    </source>
</reference>
<dbReference type="EMBL" id="FOCP01000001">
    <property type="protein sequence ID" value="SEM70072.1"/>
    <property type="molecule type" value="Genomic_DNA"/>
</dbReference>
<feature type="binding site" evidence="1">
    <location>
        <position position="184"/>
    </location>
    <ligand>
        <name>substrate</name>
    </ligand>
</feature>
<protein>
    <recommendedName>
        <fullName evidence="2">GCVT N-terminal domain-containing protein</fullName>
    </recommendedName>
</protein>
<dbReference type="STRING" id="917.SAMN05216326_12346"/>
<dbReference type="InterPro" id="IPR045179">
    <property type="entry name" value="YgfZ/GcvT"/>
</dbReference>
<evidence type="ECO:0000313" key="4">
    <source>
        <dbReference type="Proteomes" id="UP000199459"/>
    </source>
</evidence>
<dbReference type="Gene3D" id="3.30.70.1400">
    <property type="entry name" value="Aminomethyltransferase beta-barrel domains"/>
    <property type="match status" value="1"/>
</dbReference>
<evidence type="ECO:0000259" key="2">
    <source>
        <dbReference type="Pfam" id="PF01571"/>
    </source>
</evidence>
<accession>A0A1H8AGY4</accession>
<sequence length="347" mass="38049">MQENWRNFLRAQQALIENGQVVHFGDPVSELAHTQAGTILVDLSHYGLLGLSGADAGVFLQNQLSCDVREVSADQAKYGSYCTPKGRVLANFIIMDIDGEWLLQLPMDLCASIQKRLSMFVLRSKVDIHDRSGQYVRMGIAGAQANKLVASIAGTRLDLDNGSALKIIHSEHAHVICHAPDRFELIVSEKDAQELWCLFNGNARPAGAACWRWREIHEGVPVITTATQEQFLPQMINLDIIGGVSFKKGCYPGQEIVARTQFLGKLKRRMCLAKIATGEPVNDGDDVFSTEMQDQSCGTIVNAVPSVEGGYDVLAVIQQNSINAGSLFWRKPGGPELIIGTLPYILD</sequence>
<dbReference type="InterPro" id="IPR006222">
    <property type="entry name" value="GCVT_N"/>
</dbReference>
<dbReference type="NCBIfam" id="TIGR03317">
    <property type="entry name" value="ygfZ_signature"/>
    <property type="match status" value="1"/>
</dbReference>
<evidence type="ECO:0000313" key="3">
    <source>
        <dbReference type="EMBL" id="SEM70072.1"/>
    </source>
</evidence>
<dbReference type="Proteomes" id="UP000199459">
    <property type="component" value="Unassembled WGS sequence"/>
</dbReference>
<dbReference type="SUPFAM" id="SSF103025">
    <property type="entry name" value="Folate-binding domain"/>
    <property type="match status" value="1"/>
</dbReference>
<dbReference type="InterPro" id="IPR017703">
    <property type="entry name" value="YgfZ/GCV_T_CS"/>
</dbReference>
<organism evidence="3 4">
    <name type="scientific">Nitrosomonas marina</name>
    <dbReference type="NCBI Taxonomy" id="917"/>
    <lineage>
        <taxon>Bacteria</taxon>
        <taxon>Pseudomonadati</taxon>
        <taxon>Pseudomonadota</taxon>
        <taxon>Betaproteobacteria</taxon>
        <taxon>Nitrosomonadales</taxon>
        <taxon>Nitrosomonadaceae</taxon>
        <taxon>Nitrosomonas</taxon>
    </lineage>
</organism>
<dbReference type="PANTHER" id="PTHR22602">
    <property type="entry name" value="TRANSFERASE CAF17, MITOCHONDRIAL-RELATED"/>
    <property type="match status" value="1"/>
</dbReference>
<dbReference type="RefSeq" id="WP_090627017.1">
    <property type="nucleotide sequence ID" value="NZ_FOCP01000001.1"/>
</dbReference>